<dbReference type="STRING" id="1391654.AKJ09_06337"/>
<dbReference type="GO" id="GO:0003677">
    <property type="term" value="F:DNA binding"/>
    <property type="evidence" value="ECO:0007669"/>
    <property type="project" value="UniProtKB-KW"/>
</dbReference>
<dbReference type="GO" id="GO:0009380">
    <property type="term" value="C:excinuclease repair complex"/>
    <property type="evidence" value="ECO:0007669"/>
    <property type="project" value="InterPro"/>
</dbReference>
<dbReference type="KEGG" id="llu:AKJ09_06337"/>
<dbReference type="NCBIfam" id="TIGR00630">
    <property type="entry name" value="uvra"/>
    <property type="match status" value="1"/>
</dbReference>
<feature type="region of interest" description="Disordered" evidence="17">
    <location>
        <begin position="1784"/>
        <end position="1809"/>
    </location>
</feature>
<dbReference type="Gene3D" id="3.40.50.300">
    <property type="entry name" value="P-loop containing nucleotide triphosphate hydrolases"/>
    <property type="match status" value="5"/>
</dbReference>
<keyword evidence="11" id="KW-0267">Excision nuclease</keyword>
<evidence type="ECO:0000256" key="14">
    <source>
        <dbReference type="ARBA" id="ARBA00038000"/>
    </source>
</evidence>
<comment type="similarity">
    <text evidence="14">Belongs to the ABC transporter superfamily. UvrA family.</text>
</comment>
<keyword evidence="10" id="KW-0067">ATP-binding</keyword>
<dbReference type="EMBL" id="CP012333">
    <property type="protein sequence ID" value="AKU99673.1"/>
    <property type="molecule type" value="Genomic_DNA"/>
</dbReference>
<feature type="domain" description="ABC transporter" evidence="18">
    <location>
        <begin position="587"/>
        <end position="928"/>
    </location>
</feature>
<dbReference type="Pfam" id="PF17760">
    <property type="entry name" value="UvrA_inter"/>
    <property type="match status" value="2"/>
</dbReference>
<evidence type="ECO:0000256" key="15">
    <source>
        <dbReference type="ARBA" id="ARBA00039316"/>
    </source>
</evidence>
<accession>A0A0K1Q1L7</accession>
<dbReference type="PANTHER" id="PTHR43152">
    <property type="entry name" value="UVRABC SYSTEM PROTEIN A"/>
    <property type="match status" value="1"/>
</dbReference>
<evidence type="ECO:0000256" key="5">
    <source>
        <dbReference type="ARBA" id="ARBA00022741"/>
    </source>
</evidence>
<dbReference type="Gene3D" id="3.30.190.20">
    <property type="match status" value="1"/>
</dbReference>
<dbReference type="PATRIC" id="fig|1391654.3.peg.6425"/>
<dbReference type="GO" id="GO:0006289">
    <property type="term" value="P:nucleotide-excision repair"/>
    <property type="evidence" value="ECO:0007669"/>
    <property type="project" value="InterPro"/>
</dbReference>
<organism evidence="19 20">
    <name type="scientific">Labilithrix luteola</name>
    <dbReference type="NCBI Taxonomy" id="1391654"/>
    <lineage>
        <taxon>Bacteria</taxon>
        <taxon>Pseudomonadati</taxon>
        <taxon>Myxococcota</taxon>
        <taxon>Polyangia</taxon>
        <taxon>Polyangiales</taxon>
        <taxon>Labilitrichaceae</taxon>
        <taxon>Labilithrix</taxon>
    </lineage>
</organism>
<keyword evidence="9" id="KW-0862">Zinc</keyword>
<evidence type="ECO:0000256" key="4">
    <source>
        <dbReference type="ARBA" id="ARBA00022737"/>
    </source>
</evidence>
<feature type="compositionally biased region" description="Basic and acidic residues" evidence="17">
    <location>
        <begin position="1797"/>
        <end position="1809"/>
    </location>
</feature>
<evidence type="ECO:0000256" key="13">
    <source>
        <dbReference type="ARBA" id="ARBA00023204"/>
    </source>
</evidence>
<evidence type="ECO:0000256" key="10">
    <source>
        <dbReference type="ARBA" id="ARBA00022840"/>
    </source>
</evidence>
<dbReference type="PANTHER" id="PTHR43152:SF3">
    <property type="entry name" value="UVRABC SYSTEM PROTEIN A"/>
    <property type="match status" value="1"/>
</dbReference>
<dbReference type="RefSeq" id="WP_146651091.1">
    <property type="nucleotide sequence ID" value="NZ_CP012333.1"/>
</dbReference>
<keyword evidence="13" id="KW-0234">DNA repair</keyword>
<keyword evidence="5" id="KW-0547">Nucleotide-binding</keyword>
<reference evidence="19 20" key="1">
    <citation type="submission" date="2015-08" db="EMBL/GenBank/DDBJ databases">
        <authorList>
            <person name="Babu N.S."/>
            <person name="Beckwith C.J."/>
            <person name="Beseler K.G."/>
            <person name="Brison A."/>
            <person name="Carone J.V."/>
            <person name="Caskin T.P."/>
            <person name="Diamond M."/>
            <person name="Durham M.E."/>
            <person name="Foxe J.M."/>
            <person name="Go M."/>
            <person name="Henderson B.A."/>
            <person name="Jones I.B."/>
            <person name="McGettigan J.A."/>
            <person name="Micheletti S.J."/>
            <person name="Nasrallah M.E."/>
            <person name="Ortiz D."/>
            <person name="Piller C.R."/>
            <person name="Privatt S.R."/>
            <person name="Schneider S.L."/>
            <person name="Sharp S."/>
            <person name="Smith T.C."/>
            <person name="Stanton J.D."/>
            <person name="Ullery H.E."/>
            <person name="Wilson R.J."/>
            <person name="Serrano M.G."/>
            <person name="Buck G."/>
            <person name="Lee V."/>
            <person name="Wang Y."/>
            <person name="Carvalho R."/>
            <person name="Voegtly L."/>
            <person name="Shi R."/>
            <person name="Duckworth R."/>
            <person name="Johnson A."/>
            <person name="Loviza R."/>
            <person name="Walstead R."/>
            <person name="Shah Z."/>
            <person name="Kiflezghi M."/>
            <person name="Wade K."/>
            <person name="Ball S.L."/>
            <person name="Bradley K.W."/>
            <person name="Asai D.J."/>
            <person name="Bowman C.A."/>
            <person name="Russell D.A."/>
            <person name="Pope W.H."/>
            <person name="Jacobs-Sera D."/>
            <person name="Hendrix R.W."/>
            <person name="Hatfull G.F."/>
        </authorList>
    </citation>
    <scope>NUCLEOTIDE SEQUENCE [LARGE SCALE GENOMIC DNA]</scope>
    <source>
        <strain evidence="19 20">DSM 27648</strain>
    </source>
</reference>
<evidence type="ECO:0000256" key="2">
    <source>
        <dbReference type="ARBA" id="ARBA00022490"/>
    </source>
</evidence>
<dbReference type="InterPro" id="IPR013815">
    <property type="entry name" value="ATP_grasp_subdomain_1"/>
</dbReference>
<evidence type="ECO:0000256" key="11">
    <source>
        <dbReference type="ARBA" id="ARBA00022881"/>
    </source>
</evidence>
<dbReference type="InterPro" id="IPR004602">
    <property type="entry name" value="UvrA"/>
</dbReference>
<evidence type="ECO:0000256" key="12">
    <source>
        <dbReference type="ARBA" id="ARBA00023125"/>
    </source>
</evidence>
<dbReference type="SUPFAM" id="SSF52540">
    <property type="entry name" value="P-loop containing nucleoside triphosphate hydrolases"/>
    <property type="match status" value="4"/>
</dbReference>
<dbReference type="GO" id="GO:0016887">
    <property type="term" value="F:ATP hydrolysis activity"/>
    <property type="evidence" value="ECO:0007669"/>
    <property type="project" value="InterPro"/>
</dbReference>
<dbReference type="Proteomes" id="UP000064967">
    <property type="component" value="Chromosome"/>
</dbReference>
<dbReference type="Gene3D" id="1.10.8.280">
    <property type="entry name" value="ABC transporter ATPase domain-like"/>
    <property type="match status" value="1"/>
</dbReference>
<evidence type="ECO:0000256" key="16">
    <source>
        <dbReference type="ARBA" id="ARBA00042156"/>
    </source>
</evidence>
<dbReference type="InterPro" id="IPR027417">
    <property type="entry name" value="P-loop_NTPase"/>
</dbReference>
<name>A0A0K1Q1L7_9BACT</name>
<proteinExistence type="inferred from homology"/>
<keyword evidence="6" id="KW-0227">DNA damage</keyword>
<evidence type="ECO:0000256" key="17">
    <source>
        <dbReference type="SAM" id="MobiDB-lite"/>
    </source>
</evidence>
<evidence type="ECO:0000256" key="6">
    <source>
        <dbReference type="ARBA" id="ARBA00022763"/>
    </source>
</evidence>
<dbReference type="PROSITE" id="PS50893">
    <property type="entry name" value="ABC_TRANSPORTER_2"/>
    <property type="match status" value="3"/>
</dbReference>
<keyword evidence="2" id="KW-0963">Cytoplasm</keyword>
<dbReference type="InterPro" id="IPR003593">
    <property type="entry name" value="AAA+_ATPase"/>
</dbReference>
<evidence type="ECO:0000256" key="1">
    <source>
        <dbReference type="ARBA" id="ARBA00004496"/>
    </source>
</evidence>
<dbReference type="GO" id="GO:0005524">
    <property type="term" value="F:ATP binding"/>
    <property type="evidence" value="ECO:0007669"/>
    <property type="project" value="UniProtKB-KW"/>
</dbReference>
<dbReference type="InterPro" id="IPR003439">
    <property type="entry name" value="ABC_transporter-like_ATP-bd"/>
</dbReference>
<dbReference type="GO" id="GO:0005737">
    <property type="term" value="C:cytoplasm"/>
    <property type="evidence" value="ECO:0007669"/>
    <property type="project" value="UniProtKB-SubCell"/>
</dbReference>
<evidence type="ECO:0000256" key="9">
    <source>
        <dbReference type="ARBA" id="ARBA00022833"/>
    </source>
</evidence>
<protein>
    <recommendedName>
        <fullName evidence="15">UvrABC system protein A</fullName>
    </recommendedName>
    <alternativeName>
        <fullName evidence="16">Excinuclease ABC subunit A</fullName>
    </alternativeName>
</protein>
<dbReference type="Gene3D" id="1.20.1580.10">
    <property type="entry name" value="ABC transporter ATPase like domain"/>
    <property type="match status" value="3"/>
</dbReference>
<dbReference type="PROSITE" id="PS00211">
    <property type="entry name" value="ABC_TRANSPORTER_1"/>
    <property type="match status" value="3"/>
</dbReference>
<dbReference type="GO" id="GO:0008270">
    <property type="term" value="F:zinc ion binding"/>
    <property type="evidence" value="ECO:0007669"/>
    <property type="project" value="UniProtKB-KW"/>
</dbReference>
<keyword evidence="4" id="KW-0677">Repeat</keyword>
<dbReference type="InterPro" id="IPR041102">
    <property type="entry name" value="UvrA_inter"/>
</dbReference>
<evidence type="ECO:0000256" key="8">
    <source>
        <dbReference type="ARBA" id="ARBA00022771"/>
    </source>
</evidence>
<feature type="domain" description="ABC transporter" evidence="18">
    <location>
        <begin position="953"/>
        <end position="1438"/>
    </location>
</feature>
<comment type="subcellular location">
    <subcellularLocation>
        <location evidence="1">Cytoplasm</location>
    </subcellularLocation>
</comment>
<evidence type="ECO:0000256" key="3">
    <source>
        <dbReference type="ARBA" id="ARBA00022723"/>
    </source>
</evidence>
<dbReference type="OrthoDB" id="9809851at2"/>
<dbReference type="Gene3D" id="3.30.1490.20">
    <property type="entry name" value="ATP-grasp fold, A domain"/>
    <property type="match status" value="1"/>
</dbReference>
<keyword evidence="20" id="KW-1185">Reference proteome</keyword>
<keyword evidence="3" id="KW-0479">Metal-binding</keyword>
<evidence type="ECO:0000313" key="19">
    <source>
        <dbReference type="EMBL" id="AKU99673.1"/>
    </source>
</evidence>
<dbReference type="InterPro" id="IPR041552">
    <property type="entry name" value="UvrA_DNA-bd"/>
</dbReference>
<sequence>MLPIRLRGAFTHNLRGVDLDLKAGELIALTGPSGSGKSSLALDTLYAEGQRRFVESFSPYARQFLERLERPPVETLDPVAATVAVDRRAPVKSSRSTVATLTDLEPYLAALFACEAVPTCPDCNEQAVATTAGEAAARAIEAFGERRALVSYPVRVESPEAYLDLRETLAKEGYRRLIVGGSVREIDDVKPSEAGRPDVVVEVVVDRLQIREREARRLQQAIEIAWERGAGRAELRAASDDKGKNAAASTTNDRLAVARGLVCPSCARSFDPPRPGLFSYNSPLGACTDCRGFGRVIAVDWDKVIPDKTKSIAKGAIKAWSGRSSEWERDVLLRFAKKKKIPLDIPWEKLTDEQQRLVIDGEGTWEDGKYPGVAKWFKWLEGRTYKMHVRVFLSRYRDYVPCTTCNGARLNPTARSYHVGGIDLGAWHGLTVEQARARLGGIAPASPQGKRVKTELASRLAYLDAVGLSYLTLDRQARTLSGGEAQRASLTTALGASLTGTLFVLDEPTVGLHASDVPRLAEAMNDLAKAGNTVLVVEHDRDVVERCSRVVEMGPAAGPAGGHVLFSGTPAELAKTDTATGRAWRAAKASTAARRKAQGHLSIQGARENNLRVDRVAIPLGVLCAVTGPSGSGKSTLAEDVIYRAVARATGEAVAKPGTYASMRGYEQLTGAVLVDQSPLGRTARGNAATYTKAWDRLRARFASEPEALRRGLTPAHFSFNVPDRGRCENCSGEGYETVEMQFLADVMLLCPVCQGKRFNADVLAVTHAGKTAADVLAMTVTEALETFSDKKSRDYVLERCLEPLVRVGLGYLPLGQPLSTLSGGEAQRLKLARALSQEAKGKLFVVDEPSAGLHATDAEHVVSALRSLVEDGASVIMVEHDLSVVREADWVVDLGPGGGPNGGEVVAEGTPEEITKTDSKTGLALRALAKSEATARSDAKRASAKTALPAPTELPDAIGVEHAREHNLKDVSCSIPHGKLCVVTGPSGSGKSSLAFDVVFAEGQRRFMETLTPYARQFLPTLPRPDVDLVTGVPPSIALEQRTSRAGANSTVATVTEIAHYLRLLYAKVGELFCPSCHAPVEPSSPDELFERLRSSAGAKTSKRTVYAPAVRARKGTYLDLFTQASRAGVTTARVDGAIVSIDPPPKLAKAKEHTIDLIVYFGPLAGLERKTFDRALAWGGGALRVGLGTPTAEPVKGEEVYSTARACTECGTGIPELDPRWFSFNTKQGQCEACEGTGVRGGAEALASEGPHEKCRACKGERLAPIPRSVRLGGETYPRMMERSISSALAKARSLSLEGKHAAIAKAPLAELLRRLEFVDQVGLGYLGLGRAAGTLSGGEMQRLRLSAQLGSGLTGALYVLDEPTIGLHPRDTNRLIDNLRALVDTGSTVLVVEHDAEMIQAADHLTDLGPGGGRTGGHIVAEGSPADVLKSPVSPTGRALRDPLGVVRPRRPMSDTWIELTGASANNLQNVTFRVPAGRMCVVAGVSGSGKSTLVSRVFFPALRQKLKLVSSTPGPFDAIRVPKTIKRAVAVDQSPIGRTPRSVPATFLGVWDEIRKLFAGLPDSKTRGFTPARFSFNTAAGGRCTTCDGQGAIVAEMSFLPEVVTPCEACQGSRFEPATLDVKWAGLSIGDVLRLSAEEAAKVFAAHPKIARPLATLAELGVGYLSLGQGSNTLSGGEAQRLKLASELTAGVAHEPTVYVLDEPTTGLHLSDVGRLVRVLDRLVERGDTLVIVEHHPDVITNADWVVELGPEAGEDGGTVVFEGDPSALLKKKTATGRALGALATSTPKRARSRSDVRADEPAAE</sequence>
<evidence type="ECO:0000259" key="18">
    <source>
        <dbReference type="PROSITE" id="PS50893"/>
    </source>
</evidence>
<evidence type="ECO:0000256" key="7">
    <source>
        <dbReference type="ARBA" id="ARBA00022769"/>
    </source>
</evidence>
<dbReference type="InterPro" id="IPR017871">
    <property type="entry name" value="ABC_transporter-like_CS"/>
</dbReference>
<keyword evidence="7" id="KW-0228">DNA excision</keyword>
<dbReference type="GO" id="GO:0004518">
    <property type="term" value="F:nuclease activity"/>
    <property type="evidence" value="ECO:0007669"/>
    <property type="project" value="UniProtKB-KW"/>
</dbReference>
<keyword evidence="8" id="KW-0863">Zinc-finger</keyword>
<keyword evidence="12" id="KW-0238">DNA-binding</keyword>
<dbReference type="Pfam" id="PF17755">
    <property type="entry name" value="UvrA_DNA-bind"/>
    <property type="match status" value="1"/>
</dbReference>
<feature type="domain" description="ABC transporter" evidence="18">
    <location>
        <begin position="1456"/>
        <end position="1786"/>
    </location>
</feature>
<gene>
    <name evidence="19" type="ORF">AKJ09_06337</name>
</gene>
<dbReference type="SMART" id="SM00382">
    <property type="entry name" value="AAA"/>
    <property type="match status" value="3"/>
</dbReference>
<evidence type="ECO:0000313" key="20">
    <source>
        <dbReference type="Proteomes" id="UP000064967"/>
    </source>
</evidence>